<evidence type="ECO:0000313" key="4">
    <source>
        <dbReference type="EMBL" id="CAD8732721.1"/>
    </source>
</evidence>
<dbReference type="EMBL" id="HBFI01002254">
    <property type="protein sequence ID" value="CAD8732710.1"/>
    <property type="molecule type" value="Transcribed_RNA"/>
</dbReference>
<dbReference type="GO" id="GO:0051260">
    <property type="term" value="P:protein homooligomerization"/>
    <property type="evidence" value="ECO:0007669"/>
    <property type="project" value="InterPro"/>
</dbReference>
<dbReference type="PANTHER" id="PTHR11145:SF8">
    <property type="entry name" value="RE57120P"/>
    <property type="match status" value="1"/>
</dbReference>
<dbReference type="InterPro" id="IPR011333">
    <property type="entry name" value="SKP1/BTB/POZ_sf"/>
</dbReference>
<evidence type="ECO:0000313" key="3">
    <source>
        <dbReference type="EMBL" id="CAD8732710.1"/>
    </source>
</evidence>
<dbReference type="PANTHER" id="PTHR11145">
    <property type="entry name" value="BTB/POZ DOMAIN-CONTAINING ADAPTER FOR CUL3-MEDIATED RHOA DEGRADATION PROTEIN FAMILY MEMBER"/>
    <property type="match status" value="1"/>
</dbReference>
<organism evidence="3">
    <name type="scientific">Elphidium margaritaceum</name>
    <dbReference type="NCBI Taxonomy" id="933848"/>
    <lineage>
        <taxon>Eukaryota</taxon>
        <taxon>Sar</taxon>
        <taxon>Rhizaria</taxon>
        <taxon>Retaria</taxon>
        <taxon>Foraminifera</taxon>
        <taxon>Rotaliida</taxon>
        <taxon>Elphidiidae</taxon>
        <taxon>Elphidium</taxon>
    </lineage>
</organism>
<sequence>MLEGRFFIDRDGKHFSYILQYMRDQSVVLPETKKEMRELLAEAKFYQIQSLEKAIESALKQIKGSSLNEHQVKVENSLEKIAKWCAYNYQSLNISGCVGVERI</sequence>
<proteinExistence type="predicted"/>
<feature type="coiled-coil region" evidence="1">
    <location>
        <begin position="29"/>
        <end position="68"/>
    </location>
</feature>
<dbReference type="InterPro" id="IPR003131">
    <property type="entry name" value="T1-type_BTB"/>
</dbReference>
<name>A0A6T9ZCE5_9EUKA</name>
<dbReference type="InterPro" id="IPR045068">
    <property type="entry name" value="BACURD1-3"/>
</dbReference>
<gene>
    <name evidence="3" type="ORF">EMAR1385_LOCUS1591</name>
    <name evidence="4" type="ORF">EMAR1385_LOCUS1602</name>
</gene>
<dbReference type="AlphaFoldDB" id="A0A6T9ZCE5"/>
<keyword evidence="1" id="KW-0175">Coiled coil</keyword>
<dbReference type="Gene3D" id="3.30.710.10">
    <property type="entry name" value="Potassium Channel Kv1.1, Chain A"/>
    <property type="match status" value="1"/>
</dbReference>
<dbReference type="EMBL" id="HBFI01002265">
    <property type="protein sequence ID" value="CAD8732721.1"/>
    <property type="molecule type" value="Transcribed_RNA"/>
</dbReference>
<protein>
    <recommendedName>
        <fullName evidence="2">Potassium channel tetramerisation-type BTB domain-containing protein</fullName>
    </recommendedName>
</protein>
<feature type="domain" description="Potassium channel tetramerisation-type BTB" evidence="2">
    <location>
        <begin position="4"/>
        <end position="51"/>
    </location>
</feature>
<accession>A0A6T9ZCE5</accession>
<reference evidence="3" key="1">
    <citation type="submission" date="2021-01" db="EMBL/GenBank/DDBJ databases">
        <authorList>
            <person name="Corre E."/>
            <person name="Pelletier E."/>
            <person name="Niang G."/>
            <person name="Scheremetjew M."/>
            <person name="Finn R."/>
            <person name="Kale V."/>
            <person name="Holt S."/>
            <person name="Cochrane G."/>
            <person name="Meng A."/>
            <person name="Brown T."/>
            <person name="Cohen L."/>
        </authorList>
    </citation>
    <scope>NUCLEOTIDE SEQUENCE</scope>
</reference>
<dbReference type="Pfam" id="PF02214">
    <property type="entry name" value="BTB_2"/>
    <property type="match status" value="1"/>
</dbReference>
<evidence type="ECO:0000259" key="2">
    <source>
        <dbReference type="Pfam" id="PF02214"/>
    </source>
</evidence>
<evidence type="ECO:0000256" key="1">
    <source>
        <dbReference type="SAM" id="Coils"/>
    </source>
</evidence>
<dbReference type="SUPFAM" id="SSF54695">
    <property type="entry name" value="POZ domain"/>
    <property type="match status" value="1"/>
</dbReference>